<dbReference type="STRING" id="460.Lstg_2623"/>
<evidence type="ECO:0000256" key="1">
    <source>
        <dbReference type="SAM" id="MobiDB-lite"/>
    </source>
</evidence>
<keyword evidence="2" id="KW-0812">Transmembrane</keyword>
<proteinExistence type="predicted"/>
<dbReference type="Proteomes" id="UP000054820">
    <property type="component" value="Unassembled WGS sequence"/>
</dbReference>
<gene>
    <name evidence="3" type="ORF">Lstg_2623</name>
    <name evidence="4" type="ORF">NCTC11991_00449</name>
</gene>
<feature type="region of interest" description="Disordered" evidence="1">
    <location>
        <begin position="762"/>
        <end position="782"/>
    </location>
</feature>
<feature type="transmembrane region" description="Helical" evidence="2">
    <location>
        <begin position="900"/>
        <end position="921"/>
    </location>
</feature>
<reference evidence="3 5" key="1">
    <citation type="submission" date="2015-11" db="EMBL/GenBank/DDBJ databases">
        <title>Genomic analysis of 38 Legionella species identifies large and diverse effector repertoires.</title>
        <authorList>
            <person name="Burstein D."/>
            <person name="Amaro F."/>
            <person name="Zusman T."/>
            <person name="Lifshitz Z."/>
            <person name="Cohen O."/>
            <person name="Gilbert J.A."/>
            <person name="Pupko T."/>
            <person name="Shuman H.A."/>
            <person name="Segal G."/>
        </authorList>
    </citation>
    <scope>NUCLEOTIDE SEQUENCE [LARGE SCALE GENOMIC DNA]</scope>
    <source>
        <strain evidence="3 5">SC-18-C9</strain>
    </source>
</reference>
<sequence length="982" mass="111825">MNMFNKVESKSFTLTMLGTDTVYTPTLKAIKNKDKKPPLKIEDYPKGETLSLVSTLIKTENPVINHKQPVPYQSSDVAVVNGPKTDGTNVGDKIGIGLGIALNAIVRGQTELNDIAHSRGGVESILIAHELNAIKDSINSCENFEQLIQELTKQQTNRKNSKPFNNTPDIIKPLLTQLPQSTPEKQQWFGALKSNLAKASMNLFIIDPVPGDCWPVTWYDQRFFTLPPIVKYAEFTYYENERSDWGFTPIYVEASNPAEQRVVRNTLPGHHGTGSAGNNASQKSVVVSPEKTKATHVQKLMIFKLLKFLSSHGVAFKDAKEIFHEPTGLGGKYITFLEEMRGDGFDVEQFDFPAIFRKLYDKIYANRAAYEAFNATHYPLMGVAPQRKVLRTNHKYGFLTENFPKSTGYVNEEHSVLMKEYFFKILKVDSHKERTLVELIKSAQAVLSKNIKVITNLSSSVVEHPIAPAAILDSENARKDVLNSFGTLIQRVSQQYLMDDWSAEHKQKEKEELFAAIIGLFTEFEELKKIDNQTIKEFVASLIDMSLKGIIQTVDQQHANIEEEFNRLRTPTDTNLKVYFNSLLTQINKDESYSGLEINPEIVRIFESPAFAELANYPIRIKIEYICQQLQEKLPKSVTEKNLVDQLTERFEELYGSSFNEFEKLYHQIEVFINDTAALGRQFITEEAVFNKHELFLRKKAEALIDVAAQKFYRDRPNALPALAEKGTFKEAVERHAINKYGVIDRLKQEKEQLNALSRRMEEQLRTKDRQNEEVNASLEEEKAKKTEYHAAMNDDKEAEYLLLINKKLIPLTEEYLTSLRSQLSIKAKGLEQDEKTKQKDARIQSKIDKATELYNILRNSEQIPHPKMRLRTFYTQLDKYEENFIAHDDPDLVRYRRNAVIAAGILLSFIFPGLIVLAIYTNVGLSSVKSCYFWQSSGQNAVSSLNRHRAAAGVPFADAVKDEVVNEDEEANIKSPSPEVM</sequence>
<protein>
    <submittedName>
        <fullName evidence="4">Uncharacterized protein</fullName>
    </submittedName>
</protein>
<keyword evidence="5" id="KW-1185">Reference proteome</keyword>
<organism evidence="4 6">
    <name type="scientific">Legionella steigerwaltii</name>
    <dbReference type="NCBI Taxonomy" id="460"/>
    <lineage>
        <taxon>Bacteria</taxon>
        <taxon>Pseudomonadati</taxon>
        <taxon>Pseudomonadota</taxon>
        <taxon>Gammaproteobacteria</taxon>
        <taxon>Legionellales</taxon>
        <taxon>Legionellaceae</taxon>
        <taxon>Legionella</taxon>
    </lineage>
</organism>
<dbReference type="Proteomes" id="UP000255110">
    <property type="component" value="Unassembled WGS sequence"/>
</dbReference>
<dbReference type="AlphaFoldDB" id="A0A378LCM8"/>
<reference evidence="4 6" key="2">
    <citation type="submission" date="2018-06" db="EMBL/GenBank/DDBJ databases">
        <authorList>
            <consortium name="Pathogen Informatics"/>
            <person name="Doyle S."/>
        </authorList>
    </citation>
    <scope>NUCLEOTIDE SEQUENCE [LARGE SCALE GENOMIC DNA]</scope>
    <source>
        <strain evidence="4 6">NCTC11991</strain>
    </source>
</reference>
<keyword evidence="2" id="KW-0472">Membrane</keyword>
<feature type="compositionally biased region" description="Basic and acidic residues" evidence="1">
    <location>
        <begin position="762"/>
        <end position="773"/>
    </location>
</feature>
<evidence type="ECO:0000256" key="2">
    <source>
        <dbReference type="SAM" id="Phobius"/>
    </source>
</evidence>
<name>A0A378LCM8_9GAMM</name>
<evidence type="ECO:0000313" key="6">
    <source>
        <dbReference type="Proteomes" id="UP000255110"/>
    </source>
</evidence>
<keyword evidence="2" id="KW-1133">Transmembrane helix</keyword>
<dbReference type="EMBL" id="LNYZ01000025">
    <property type="protein sequence ID" value="KTD72112.1"/>
    <property type="molecule type" value="Genomic_DNA"/>
</dbReference>
<evidence type="ECO:0000313" key="4">
    <source>
        <dbReference type="EMBL" id="STY21871.1"/>
    </source>
</evidence>
<evidence type="ECO:0000313" key="3">
    <source>
        <dbReference type="EMBL" id="KTD72112.1"/>
    </source>
</evidence>
<dbReference type="EMBL" id="UGOY01000001">
    <property type="protein sequence ID" value="STY21871.1"/>
    <property type="molecule type" value="Genomic_DNA"/>
</dbReference>
<feature type="region of interest" description="Disordered" evidence="1">
    <location>
        <begin position="265"/>
        <end position="287"/>
    </location>
</feature>
<accession>A0A378LCM8</accession>
<feature type="compositionally biased region" description="Polar residues" evidence="1">
    <location>
        <begin position="276"/>
        <end position="285"/>
    </location>
</feature>
<evidence type="ECO:0000313" key="5">
    <source>
        <dbReference type="Proteomes" id="UP000054820"/>
    </source>
</evidence>